<keyword evidence="8" id="KW-1185">Reference proteome</keyword>
<dbReference type="SUPFAM" id="SSF48239">
    <property type="entry name" value="Terpenoid cyclases/Protein prenyltransferases"/>
    <property type="match status" value="1"/>
</dbReference>
<evidence type="ECO:0000256" key="3">
    <source>
        <dbReference type="ARBA" id="ARBA00022842"/>
    </source>
</evidence>
<organism evidence="7 8">
    <name type="scientific">Quillaja saponaria</name>
    <name type="common">Soap bark tree</name>
    <dbReference type="NCBI Taxonomy" id="32244"/>
    <lineage>
        <taxon>Eukaryota</taxon>
        <taxon>Viridiplantae</taxon>
        <taxon>Streptophyta</taxon>
        <taxon>Embryophyta</taxon>
        <taxon>Tracheophyta</taxon>
        <taxon>Spermatophyta</taxon>
        <taxon>Magnoliopsida</taxon>
        <taxon>eudicotyledons</taxon>
        <taxon>Gunneridae</taxon>
        <taxon>Pentapetalae</taxon>
        <taxon>rosids</taxon>
        <taxon>fabids</taxon>
        <taxon>Fabales</taxon>
        <taxon>Quillajaceae</taxon>
        <taxon>Quillaja</taxon>
    </lineage>
</organism>
<dbReference type="InterPro" id="IPR001906">
    <property type="entry name" value="Terpene_synth_N"/>
</dbReference>
<keyword evidence="4" id="KW-0456">Lyase</keyword>
<reference evidence="7" key="1">
    <citation type="journal article" date="2023" name="Science">
        <title>Elucidation of the pathway for biosynthesis of saponin adjuvants from the soapbark tree.</title>
        <authorList>
            <person name="Reed J."/>
            <person name="Orme A."/>
            <person name="El-Demerdash A."/>
            <person name="Owen C."/>
            <person name="Martin L.B.B."/>
            <person name="Misra R.C."/>
            <person name="Kikuchi S."/>
            <person name="Rejzek M."/>
            <person name="Martin A.C."/>
            <person name="Harkess A."/>
            <person name="Leebens-Mack J."/>
            <person name="Louveau T."/>
            <person name="Stephenson M.J."/>
            <person name="Osbourn A."/>
        </authorList>
    </citation>
    <scope>NUCLEOTIDE SEQUENCE</scope>
    <source>
        <strain evidence="7">S10</strain>
    </source>
</reference>
<evidence type="ECO:0000313" key="8">
    <source>
        <dbReference type="Proteomes" id="UP001163823"/>
    </source>
</evidence>
<dbReference type="Proteomes" id="UP001163823">
    <property type="component" value="Chromosome 5"/>
</dbReference>
<dbReference type="Pfam" id="PF03936">
    <property type="entry name" value="Terpene_synth_C"/>
    <property type="match status" value="1"/>
</dbReference>
<proteinExistence type="predicted"/>
<dbReference type="AlphaFoldDB" id="A0AAD7M3K4"/>
<dbReference type="SUPFAM" id="SSF48576">
    <property type="entry name" value="Terpenoid synthases"/>
    <property type="match status" value="1"/>
</dbReference>
<keyword evidence="2" id="KW-0479">Metal-binding</keyword>
<evidence type="ECO:0000259" key="6">
    <source>
        <dbReference type="Pfam" id="PF03936"/>
    </source>
</evidence>
<dbReference type="Gene3D" id="1.50.10.130">
    <property type="entry name" value="Terpene synthase, N-terminal domain"/>
    <property type="match status" value="1"/>
</dbReference>
<accession>A0AAD7M3K4</accession>
<evidence type="ECO:0000256" key="4">
    <source>
        <dbReference type="ARBA" id="ARBA00023239"/>
    </source>
</evidence>
<dbReference type="InterPro" id="IPR005630">
    <property type="entry name" value="Terpene_synthase_metal-bd"/>
</dbReference>
<dbReference type="InterPro" id="IPR050148">
    <property type="entry name" value="Terpene_synthase-like"/>
</dbReference>
<gene>
    <name evidence="7" type="ORF">O6P43_012507</name>
</gene>
<dbReference type="EMBL" id="JARAOO010000005">
    <property type="protein sequence ID" value="KAJ7968401.1"/>
    <property type="molecule type" value="Genomic_DNA"/>
</dbReference>
<dbReference type="GO" id="GO:0000287">
    <property type="term" value="F:magnesium ion binding"/>
    <property type="evidence" value="ECO:0007669"/>
    <property type="project" value="InterPro"/>
</dbReference>
<dbReference type="PANTHER" id="PTHR31225:SF0">
    <property type="entry name" value="S-(+)-LINALOOL SYNTHASE, CHLOROPLASTIC"/>
    <property type="match status" value="1"/>
</dbReference>
<dbReference type="InterPro" id="IPR008949">
    <property type="entry name" value="Isoprenoid_synthase_dom_sf"/>
</dbReference>
<dbReference type="PANTHER" id="PTHR31225">
    <property type="entry name" value="OS04G0344100 PROTEIN-RELATED"/>
    <property type="match status" value="1"/>
</dbReference>
<dbReference type="GO" id="GO:0016114">
    <property type="term" value="P:terpenoid biosynthetic process"/>
    <property type="evidence" value="ECO:0007669"/>
    <property type="project" value="InterPro"/>
</dbReference>
<dbReference type="InterPro" id="IPR036965">
    <property type="entry name" value="Terpene_synth_N_sf"/>
</dbReference>
<feature type="domain" description="Terpene synthase N-terminal" evidence="5">
    <location>
        <begin position="48"/>
        <end position="202"/>
    </location>
</feature>
<dbReference type="InterPro" id="IPR008930">
    <property type="entry name" value="Terpenoid_cyclase/PrenylTrfase"/>
</dbReference>
<comment type="cofactor">
    <cofactor evidence="1">
        <name>Mg(2+)</name>
        <dbReference type="ChEBI" id="CHEBI:18420"/>
    </cofactor>
</comment>
<comment type="caution">
    <text evidence="7">The sequence shown here is derived from an EMBL/GenBank/DDBJ whole genome shotgun (WGS) entry which is preliminary data.</text>
</comment>
<protein>
    <submittedName>
        <fullName evidence="7">Terpene synthase</fullName>
    </submittedName>
</protein>
<feature type="domain" description="Terpene synthase metal-binding" evidence="6">
    <location>
        <begin position="271"/>
        <end position="509"/>
    </location>
</feature>
<name>A0AAD7M3K4_QUISA</name>
<dbReference type="GO" id="GO:0010333">
    <property type="term" value="F:terpene synthase activity"/>
    <property type="evidence" value="ECO:0007669"/>
    <property type="project" value="InterPro"/>
</dbReference>
<dbReference type="SFLD" id="SFLDG01019">
    <property type="entry name" value="Terpene_Cyclase_Like_1_C_Termi"/>
    <property type="match status" value="1"/>
</dbReference>
<dbReference type="KEGG" id="qsa:O6P43_012507"/>
<dbReference type="Gene3D" id="1.10.600.10">
    <property type="entry name" value="Farnesyl Diphosphate Synthase"/>
    <property type="match status" value="1"/>
</dbReference>
<evidence type="ECO:0000256" key="1">
    <source>
        <dbReference type="ARBA" id="ARBA00001946"/>
    </source>
</evidence>
<evidence type="ECO:0000256" key="2">
    <source>
        <dbReference type="ARBA" id="ARBA00022723"/>
    </source>
</evidence>
<dbReference type="Pfam" id="PF01397">
    <property type="entry name" value="Terpene_synth"/>
    <property type="match status" value="1"/>
</dbReference>
<evidence type="ECO:0000259" key="5">
    <source>
        <dbReference type="Pfam" id="PF01397"/>
    </source>
</evidence>
<evidence type="ECO:0000313" key="7">
    <source>
        <dbReference type="EMBL" id="KAJ7968401.1"/>
    </source>
</evidence>
<dbReference type="FunFam" id="1.10.600.10:FF:000007">
    <property type="entry name" value="Isoprene synthase, chloroplastic"/>
    <property type="match status" value="1"/>
</dbReference>
<sequence>MAFSHPSIASFNPPSTISPNKISETLIKTNNRTVLPCIPNALNLKHSMDDVHIKHAKNLKEMKRVIFNQVVREDPMDGLVLVDNIQRLGMEYNFEDEIEAALQRQFLMFNTQSSIDPSEHELYEVALRFRLLRQGGHCVHACVFNNLKDKKGKIRGAFCEDIKGLIGLYETSHLSMEGEDNLDEVGELSRLHLNDWLSRHHDFRSQARVVESTLRHPFHKNLSRFMPRSFYSNNYQKGWISTALQELANMDSNIVKSIHLKEIFEVSRWWKDLGLARELRFARNQPLKWYMWPMACVTDPRFSEERIEITKPISLVYIIDDIFDVYETIDELTLLTDAVNRWDLQAAEKLPDYMKICFKALYDITNEFACKVYRKHGWNPIHTLRKSWAKLLNAFLVEAQWFVSGHLPEAEEYLKNGIISAGVHVALVHTFFILGEGINKETVSLMDDIPGVISFTSTILRLCDDLESAKEKQDGFDGSYLDCYMKEQQGVSAEDAKARVAHMISTAWKHLNKECLTSNPFPSSFTKICLNAARMVPLMYSYDNNSLSSLEEYVRSLLLQ</sequence>
<dbReference type="InterPro" id="IPR034741">
    <property type="entry name" value="Terpene_cyclase-like_1_C"/>
</dbReference>
<dbReference type="SFLD" id="SFLDS00005">
    <property type="entry name" value="Isoprenoid_Synthase_Type_I"/>
    <property type="match status" value="1"/>
</dbReference>
<keyword evidence="3" id="KW-0460">Magnesium</keyword>